<feature type="domain" description="Helix-hairpin-helix DNA-binding motif class 1" evidence="3">
    <location>
        <begin position="257"/>
        <end position="276"/>
    </location>
</feature>
<dbReference type="EMBL" id="FPBV01000014">
    <property type="protein sequence ID" value="SFU93966.1"/>
    <property type="molecule type" value="Genomic_DNA"/>
</dbReference>
<feature type="compositionally biased region" description="Basic and acidic residues" evidence="1">
    <location>
        <begin position="1"/>
        <end position="10"/>
    </location>
</feature>
<dbReference type="Gene3D" id="1.10.150.320">
    <property type="entry name" value="Photosystem II 12 kDa extrinsic protein"/>
    <property type="match status" value="1"/>
</dbReference>
<gene>
    <name evidence="4" type="ORF">SAMN05421543_11476</name>
</gene>
<reference evidence="5" key="1">
    <citation type="submission" date="2016-10" db="EMBL/GenBank/DDBJ databases">
        <authorList>
            <person name="Varghese N."/>
        </authorList>
    </citation>
    <scope>NUCLEOTIDE SEQUENCE [LARGE SCALE GENOMIC DNA]</scope>
    <source>
        <strain evidence="5">DSM 17980</strain>
    </source>
</reference>
<keyword evidence="2" id="KW-0472">Membrane</keyword>
<keyword evidence="5" id="KW-1185">Reference proteome</keyword>
<name>A0A1I7K938_9BACL</name>
<evidence type="ECO:0000259" key="3">
    <source>
        <dbReference type="SMART" id="SM00278"/>
    </source>
</evidence>
<dbReference type="GO" id="GO:0015628">
    <property type="term" value="P:protein secretion by the type II secretion system"/>
    <property type="evidence" value="ECO:0007669"/>
    <property type="project" value="TreeGrafter"/>
</dbReference>
<dbReference type="Proteomes" id="UP000183508">
    <property type="component" value="Unassembled WGS sequence"/>
</dbReference>
<dbReference type="InterPro" id="IPR004509">
    <property type="entry name" value="Competence_ComEA_HhH"/>
</dbReference>
<feature type="region of interest" description="Disordered" evidence="1">
    <location>
        <begin position="163"/>
        <end position="213"/>
    </location>
</feature>
<protein>
    <submittedName>
        <fullName evidence="4">Competence protein ComEA</fullName>
    </submittedName>
</protein>
<organism evidence="4 5">
    <name type="scientific">Alicyclobacillus macrosporangiidus</name>
    <dbReference type="NCBI Taxonomy" id="392015"/>
    <lineage>
        <taxon>Bacteria</taxon>
        <taxon>Bacillati</taxon>
        <taxon>Bacillota</taxon>
        <taxon>Bacilli</taxon>
        <taxon>Bacillales</taxon>
        <taxon>Alicyclobacillaceae</taxon>
        <taxon>Alicyclobacillus</taxon>
    </lineage>
</organism>
<sequence>MVQEEHRPDGTGHPGAEEDTASDDVRSPSVADDAEPPGADLPPWAGAADGYGMSLVTRGAWPVWALGSLALFSGIAIGWWIHRPSSANGASSAVSAPSAVAPPVAQDAAASEVVVDVQGDVRRPGVYRLPSGARVADAVAAAGGFLHPEDARWINEAAPLDDGQDVVVPSADSGASVPAQASPAGGNAASSGGADQTRAASAESSGADGSGPAAGGLKIDLNTADLKTLQTLPGIGPARANAILTYRQQHGRFRAVTELQSVPGIGPVLYERIAPYVTVVS</sequence>
<evidence type="ECO:0000313" key="5">
    <source>
        <dbReference type="Proteomes" id="UP000183508"/>
    </source>
</evidence>
<dbReference type="GO" id="GO:0015627">
    <property type="term" value="C:type II protein secretion system complex"/>
    <property type="evidence" value="ECO:0007669"/>
    <property type="project" value="TreeGrafter"/>
</dbReference>
<feature type="compositionally biased region" description="Low complexity" evidence="1">
    <location>
        <begin position="179"/>
        <end position="207"/>
    </location>
</feature>
<feature type="region of interest" description="Disordered" evidence="1">
    <location>
        <begin position="1"/>
        <end position="45"/>
    </location>
</feature>
<dbReference type="STRING" id="392015.SAMN05421543_11476"/>
<dbReference type="GO" id="GO:0006281">
    <property type="term" value="P:DNA repair"/>
    <property type="evidence" value="ECO:0007669"/>
    <property type="project" value="InterPro"/>
</dbReference>
<dbReference type="GO" id="GO:0003677">
    <property type="term" value="F:DNA binding"/>
    <property type="evidence" value="ECO:0007669"/>
    <property type="project" value="InterPro"/>
</dbReference>
<evidence type="ECO:0000313" key="4">
    <source>
        <dbReference type="EMBL" id="SFU93966.1"/>
    </source>
</evidence>
<evidence type="ECO:0000256" key="2">
    <source>
        <dbReference type="SAM" id="Phobius"/>
    </source>
</evidence>
<keyword evidence="2" id="KW-0812">Transmembrane</keyword>
<dbReference type="Pfam" id="PF12836">
    <property type="entry name" value="HHH_3"/>
    <property type="match status" value="1"/>
</dbReference>
<feature type="transmembrane region" description="Helical" evidence="2">
    <location>
        <begin position="61"/>
        <end position="81"/>
    </location>
</feature>
<accession>A0A1I7K938</accession>
<dbReference type="PANTHER" id="PTHR21180">
    <property type="entry name" value="ENDONUCLEASE/EXONUCLEASE/PHOSPHATASE FAMILY DOMAIN-CONTAINING PROTEIN 1"/>
    <property type="match status" value="1"/>
</dbReference>
<dbReference type="AlphaFoldDB" id="A0A1I7K938"/>
<dbReference type="Pfam" id="PF10531">
    <property type="entry name" value="SLBB"/>
    <property type="match status" value="1"/>
</dbReference>
<dbReference type="SUPFAM" id="SSF47781">
    <property type="entry name" value="RuvA domain 2-like"/>
    <property type="match status" value="1"/>
</dbReference>
<dbReference type="OrthoDB" id="9790239at2"/>
<dbReference type="InterPro" id="IPR019554">
    <property type="entry name" value="Soluble_ligand-bd"/>
</dbReference>
<evidence type="ECO:0000256" key="1">
    <source>
        <dbReference type="SAM" id="MobiDB-lite"/>
    </source>
</evidence>
<dbReference type="InterPro" id="IPR051675">
    <property type="entry name" value="Endo/Exo/Phosphatase_dom_1"/>
</dbReference>
<dbReference type="Gene3D" id="3.10.560.10">
    <property type="entry name" value="Outer membrane lipoprotein wza domain like"/>
    <property type="match status" value="1"/>
</dbReference>
<feature type="domain" description="Helix-hairpin-helix DNA-binding motif class 1" evidence="3">
    <location>
        <begin position="227"/>
        <end position="246"/>
    </location>
</feature>
<dbReference type="InterPro" id="IPR010994">
    <property type="entry name" value="RuvA_2-like"/>
</dbReference>
<dbReference type="SMART" id="SM00278">
    <property type="entry name" value="HhH1"/>
    <property type="match status" value="2"/>
</dbReference>
<proteinExistence type="predicted"/>
<dbReference type="InterPro" id="IPR003583">
    <property type="entry name" value="Hlx-hairpin-Hlx_DNA-bd_motif"/>
</dbReference>
<dbReference type="NCBIfam" id="TIGR00426">
    <property type="entry name" value="competence protein ComEA helix-hairpin-helix repeat region"/>
    <property type="match status" value="1"/>
</dbReference>
<keyword evidence="2" id="KW-1133">Transmembrane helix</keyword>
<dbReference type="PANTHER" id="PTHR21180:SF32">
    <property type="entry name" value="ENDONUCLEASE_EXONUCLEASE_PHOSPHATASE FAMILY DOMAIN-CONTAINING PROTEIN 1"/>
    <property type="match status" value="1"/>
</dbReference>